<sequence length="221" mass="22933">MRHPIPTLAPVAAALAAGLLLTGCGAPEPLPEVTQGPRPSAEPATAAPETTKTPAVAAASGKTLGGPGTACALPVSFALAEQWEPDAIKDPENPEFAALTRQGPAVIRCEVNAKAAGHMGFLRVWTAAGKGPAKTALEGFVKAEEHTSKVVYKEAGAGASPLTEVTYTVYNELMEESKEERAFAVATPKGTVIVHLGGFDTDEHRAMLPAYELARTTLKVL</sequence>
<gene>
    <name evidence="3" type="ORF">AB0A76_12890</name>
</gene>
<keyword evidence="4" id="KW-1185">Reference proteome</keyword>
<dbReference type="RefSeq" id="WP_359206584.1">
    <property type="nucleotide sequence ID" value="NZ_JBEZAM010000013.1"/>
</dbReference>
<evidence type="ECO:0000313" key="3">
    <source>
        <dbReference type="EMBL" id="MEU7294085.1"/>
    </source>
</evidence>
<feature type="compositionally biased region" description="Low complexity" evidence="1">
    <location>
        <begin position="39"/>
        <end position="55"/>
    </location>
</feature>
<proteinExistence type="predicted"/>
<feature type="signal peptide" evidence="2">
    <location>
        <begin position="1"/>
        <end position="26"/>
    </location>
</feature>
<evidence type="ECO:0000313" key="4">
    <source>
        <dbReference type="Proteomes" id="UP001551210"/>
    </source>
</evidence>
<dbReference type="InterPro" id="IPR044058">
    <property type="entry name" value="Lipoprotein_23"/>
</dbReference>
<evidence type="ECO:0000256" key="1">
    <source>
        <dbReference type="SAM" id="MobiDB-lite"/>
    </source>
</evidence>
<dbReference type="PROSITE" id="PS51257">
    <property type="entry name" value="PROKAR_LIPOPROTEIN"/>
    <property type="match status" value="1"/>
</dbReference>
<feature type="chain" id="PRO_5045927307" evidence="2">
    <location>
        <begin position="27"/>
        <end position="221"/>
    </location>
</feature>
<dbReference type="Pfam" id="PF18966">
    <property type="entry name" value="Lipoprotein_23"/>
    <property type="match status" value="1"/>
</dbReference>
<dbReference type="EMBL" id="JBEZAM010000013">
    <property type="protein sequence ID" value="MEU7294085.1"/>
    <property type="molecule type" value="Genomic_DNA"/>
</dbReference>
<keyword evidence="2" id="KW-0732">Signal</keyword>
<reference evidence="3 4" key="1">
    <citation type="submission" date="2024-06" db="EMBL/GenBank/DDBJ databases">
        <title>The Natural Products Discovery Center: Release of the First 8490 Sequenced Strains for Exploring Actinobacteria Biosynthetic Diversity.</title>
        <authorList>
            <person name="Kalkreuter E."/>
            <person name="Kautsar S.A."/>
            <person name="Yang D."/>
            <person name="Bader C.D."/>
            <person name="Teijaro C.N."/>
            <person name="Fluegel L."/>
            <person name="Davis C.M."/>
            <person name="Simpson J.R."/>
            <person name="Lauterbach L."/>
            <person name="Steele A.D."/>
            <person name="Gui C."/>
            <person name="Meng S."/>
            <person name="Li G."/>
            <person name="Viehrig K."/>
            <person name="Ye F."/>
            <person name="Su P."/>
            <person name="Kiefer A.F."/>
            <person name="Nichols A."/>
            <person name="Cepeda A.J."/>
            <person name="Yan W."/>
            <person name="Fan B."/>
            <person name="Jiang Y."/>
            <person name="Adhikari A."/>
            <person name="Zheng C.-J."/>
            <person name="Schuster L."/>
            <person name="Cowan T.M."/>
            <person name="Smanski M.J."/>
            <person name="Chevrette M.G."/>
            <person name="De Carvalho L.P.S."/>
            <person name="Shen B."/>
        </authorList>
    </citation>
    <scope>NUCLEOTIDE SEQUENCE [LARGE SCALE GENOMIC DNA]</scope>
    <source>
        <strain evidence="3 4">NPDC045705</strain>
    </source>
</reference>
<accession>A0ABV3CV37</accession>
<dbReference type="Proteomes" id="UP001551210">
    <property type="component" value="Unassembled WGS sequence"/>
</dbReference>
<organism evidence="3 4">
    <name type="scientific">Streptomyces exfoliatus</name>
    <name type="common">Streptomyces hydrogenans</name>
    <dbReference type="NCBI Taxonomy" id="1905"/>
    <lineage>
        <taxon>Bacteria</taxon>
        <taxon>Bacillati</taxon>
        <taxon>Actinomycetota</taxon>
        <taxon>Actinomycetes</taxon>
        <taxon>Kitasatosporales</taxon>
        <taxon>Streptomycetaceae</taxon>
        <taxon>Streptomyces</taxon>
    </lineage>
</organism>
<feature type="region of interest" description="Disordered" evidence="1">
    <location>
        <begin position="28"/>
        <end position="55"/>
    </location>
</feature>
<comment type="caution">
    <text evidence="3">The sequence shown here is derived from an EMBL/GenBank/DDBJ whole genome shotgun (WGS) entry which is preliminary data.</text>
</comment>
<protein>
    <submittedName>
        <fullName evidence="3">Lipoprotein</fullName>
    </submittedName>
</protein>
<keyword evidence="3" id="KW-0449">Lipoprotein</keyword>
<name>A0ABV3CV37_STREX</name>
<evidence type="ECO:0000256" key="2">
    <source>
        <dbReference type="SAM" id="SignalP"/>
    </source>
</evidence>